<proteinExistence type="predicted"/>
<gene>
    <name evidence="1" type="ORF">IAB44_17290</name>
</gene>
<reference evidence="1" key="1">
    <citation type="submission" date="2020-10" db="EMBL/GenBank/DDBJ databases">
        <authorList>
            <person name="Gilroy R."/>
        </authorList>
    </citation>
    <scope>NUCLEOTIDE SEQUENCE</scope>
    <source>
        <strain evidence="1">CHK190-19873</strain>
    </source>
</reference>
<organism evidence="1 2">
    <name type="scientific">Candidatus Limivivens intestinipullorum</name>
    <dbReference type="NCBI Taxonomy" id="2840858"/>
    <lineage>
        <taxon>Bacteria</taxon>
        <taxon>Bacillati</taxon>
        <taxon>Bacillota</taxon>
        <taxon>Clostridia</taxon>
        <taxon>Lachnospirales</taxon>
        <taxon>Lachnospiraceae</taxon>
        <taxon>Lachnospiraceae incertae sedis</taxon>
        <taxon>Candidatus Limivivens</taxon>
    </lineage>
</organism>
<dbReference type="EMBL" id="DVIQ01000115">
    <property type="protein sequence ID" value="HIS33276.1"/>
    <property type="molecule type" value="Genomic_DNA"/>
</dbReference>
<comment type="caution">
    <text evidence="1">The sequence shown here is derived from an EMBL/GenBank/DDBJ whole genome shotgun (WGS) entry which is preliminary data.</text>
</comment>
<sequence length="69" mass="7853">MEIFNTSGNDLIRRLLKQANQTTRNDVEQLMIVIKLKYTYDGNQEKACAEALKQINIPSDPKDMRAAAI</sequence>
<accession>A0A9D1EX64</accession>
<reference evidence="1" key="2">
    <citation type="journal article" date="2021" name="PeerJ">
        <title>Extensive microbial diversity within the chicken gut microbiome revealed by metagenomics and culture.</title>
        <authorList>
            <person name="Gilroy R."/>
            <person name="Ravi A."/>
            <person name="Getino M."/>
            <person name="Pursley I."/>
            <person name="Horton D.L."/>
            <person name="Alikhan N.F."/>
            <person name="Baker D."/>
            <person name="Gharbi K."/>
            <person name="Hall N."/>
            <person name="Watson M."/>
            <person name="Adriaenssens E.M."/>
            <person name="Foster-Nyarko E."/>
            <person name="Jarju S."/>
            <person name="Secka A."/>
            <person name="Antonio M."/>
            <person name="Oren A."/>
            <person name="Chaudhuri R.R."/>
            <person name="La Ragione R."/>
            <person name="Hildebrand F."/>
            <person name="Pallen M.J."/>
        </authorList>
    </citation>
    <scope>NUCLEOTIDE SEQUENCE</scope>
    <source>
        <strain evidence="1">CHK190-19873</strain>
    </source>
</reference>
<evidence type="ECO:0000313" key="2">
    <source>
        <dbReference type="Proteomes" id="UP000823935"/>
    </source>
</evidence>
<dbReference type="Proteomes" id="UP000823935">
    <property type="component" value="Unassembled WGS sequence"/>
</dbReference>
<protein>
    <submittedName>
        <fullName evidence="1">Uncharacterized protein</fullName>
    </submittedName>
</protein>
<evidence type="ECO:0000313" key="1">
    <source>
        <dbReference type="EMBL" id="HIS33276.1"/>
    </source>
</evidence>
<name>A0A9D1EX64_9FIRM</name>
<dbReference type="AlphaFoldDB" id="A0A9D1EX64"/>